<evidence type="ECO:0000256" key="2">
    <source>
        <dbReference type="SAM" id="MobiDB-lite"/>
    </source>
</evidence>
<sequence length="413" mass="46888">MAPRREPDNTPTNAELAQSVQQLAQFMHTLGATVLQNHQNHNNGNDAAKRVASRNPPSFHGKEDPRILEDWIRLFDKLFDAVNCPEEQKVDIVVYYLQKEGDNWWVSSGPALRQQPNFNWEAFKIAMRKRFYPAHVQATMHEEFIHLKQLDMSVQEYHTKFLDLAPFAKTIVPDESTKVEKFIRGLNFDTQKTVAVLGCQTLTDAYDRAAVHYRVQQLQRERNQKMKRYGDEERGRGEKRFRANPPTQQQERRERRDDQSGRNFRGQNQQNDRRAAPRDRHFYCKKCGRDHPAVNCDGSLTKCFNCGKLGHRSFECLSKTNGAPLNQVQYHDGNRTGPNGGQNNNNVVAINNNRNPRGGGENNRGHGNGGNQGNGENNGNGGNNGNRPNQGQIMVMNQAQANANDVVSVSGRT</sequence>
<dbReference type="GO" id="GO:0008270">
    <property type="term" value="F:zinc ion binding"/>
    <property type="evidence" value="ECO:0007669"/>
    <property type="project" value="UniProtKB-KW"/>
</dbReference>
<dbReference type="InterPro" id="IPR005162">
    <property type="entry name" value="Retrotrans_gag_dom"/>
</dbReference>
<evidence type="ECO:0000313" key="5">
    <source>
        <dbReference type="Proteomes" id="UP001152484"/>
    </source>
</evidence>
<proteinExistence type="predicted"/>
<organism evidence="4 5">
    <name type="scientific">Cuscuta europaea</name>
    <name type="common">European dodder</name>
    <dbReference type="NCBI Taxonomy" id="41803"/>
    <lineage>
        <taxon>Eukaryota</taxon>
        <taxon>Viridiplantae</taxon>
        <taxon>Streptophyta</taxon>
        <taxon>Embryophyta</taxon>
        <taxon>Tracheophyta</taxon>
        <taxon>Spermatophyta</taxon>
        <taxon>Magnoliopsida</taxon>
        <taxon>eudicotyledons</taxon>
        <taxon>Gunneridae</taxon>
        <taxon>Pentapetalae</taxon>
        <taxon>asterids</taxon>
        <taxon>lamiids</taxon>
        <taxon>Solanales</taxon>
        <taxon>Convolvulaceae</taxon>
        <taxon>Cuscuteae</taxon>
        <taxon>Cuscuta</taxon>
        <taxon>Cuscuta subgen. Cuscuta</taxon>
    </lineage>
</organism>
<evidence type="ECO:0000313" key="4">
    <source>
        <dbReference type="EMBL" id="CAH9069695.1"/>
    </source>
</evidence>
<dbReference type="GO" id="GO:0003676">
    <property type="term" value="F:nucleic acid binding"/>
    <property type="evidence" value="ECO:0007669"/>
    <property type="project" value="InterPro"/>
</dbReference>
<dbReference type="EMBL" id="CAMAPE010000005">
    <property type="protein sequence ID" value="CAH9069695.1"/>
    <property type="molecule type" value="Genomic_DNA"/>
</dbReference>
<feature type="compositionally biased region" description="Basic and acidic residues" evidence="2">
    <location>
        <begin position="219"/>
        <end position="241"/>
    </location>
</feature>
<dbReference type="Pfam" id="PF00098">
    <property type="entry name" value="zf-CCHC"/>
    <property type="match status" value="1"/>
</dbReference>
<feature type="domain" description="CCHC-type" evidence="3">
    <location>
        <begin position="302"/>
        <end position="316"/>
    </location>
</feature>
<dbReference type="EMBL" id="CAMAPE010000005">
    <property type="protein sequence ID" value="CAH9069697.1"/>
    <property type="molecule type" value="Genomic_DNA"/>
</dbReference>
<feature type="compositionally biased region" description="Basic and acidic residues" evidence="2">
    <location>
        <begin position="250"/>
        <end position="260"/>
    </location>
</feature>
<dbReference type="InterPro" id="IPR032567">
    <property type="entry name" value="RTL1-rel"/>
</dbReference>
<feature type="compositionally biased region" description="Polar residues" evidence="2">
    <location>
        <begin position="261"/>
        <end position="270"/>
    </location>
</feature>
<dbReference type="PROSITE" id="PS50158">
    <property type="entry name" value="ZF_CCHC"/>
    <property type="match status" value="1"/>
</dbReference>
<dbReference type="Gene3D" id="4.10.60.10">
    <property type="entry name" value="Zinc finger, CCHC-type"/>
    <property type="match status" value="1"/>
</dbReference>
<keyword evidence="1" id="KW-0862">Zinc</keyword>
<gene>
    <name evidence="4" type="ORF">CEURO_LOCUS3333</name>
</gene>
<feature type="compositionally biased region" description="Low complexity" evidence="2">
    <location>
        <begin position="335"/>
        <end position="356"/>
    </location>
</feature>
<dbReference type="SMART" id="SM00343">
    <property type="entry name" value="ZnF_C2HC"/>
    <property type="match status" value="1"/>
</dbReference>
<comment type="caution">
    <text evidence="4">The sequence shown here is derived from an EMBL/GenBank/DDBJ whole genome shotgun (WGS) entry which is preliminary data.</text>
</comment>
<keyword evidence="5" id="KW-1185">Reference proteome</keyword>
<evidence type="ECO:0000259" key="3">
    <source>
        <dbReference type="PROSITE" id="PS50158"/>
    </source>
</evidence>
<protein>
    <recommendedName>
        <fullName evidence="3">CCHC-type domain-containing protein</fullName>
    </recommendedName>
</protein>
<dbReference type="Proteomes" id="UP001152484">
    <property type="component" value="Unassembled WGS sequence"/>
</dbReference>
<dbReference type="AlphaFoldDB" id="A0A9P1E0J3"/>
<dbReference type="InterPro" id="IPR001878">
    <property type="entry name" value="Znf_CCHC"/>
</dbReference>
<dbReference type="OrthoDB" id="1306017at2759"/>
<feature type="region of interest" description="Disordered" evidence="2">
    <location>
        <begin position="328"/>
        <end position="390"/>
    </location>
</feature>
<keyword evidence="1" id="KW-0479">Metal-binding</keyword>
<feature type="region of interest" description="Disordered" evidence="2">
    <location>
        <begin position="37"/>
        <end position="62"/>
    </location>
</feature>
<accession>A0A9P1E0J3</accession>
<evidence type="ECO:0000256" key="1">
    <source>
        <dbReference type="PROSITE-ProRule" id="PRU00047"/>
    </source>
</evidence>
<keyword evidence="1" id="KW-0863">Zinc-finger</keyword>
<feature type="region of interest" description="Disordered" evidence="2">
    <location>
        <begin position="219"/>
        <end position="277"/>
    </location>
</feature>
<dbReference type="Pfam" id="PF03732">
    <property type="entry name" value="Retrotrans_gag"/>
    <property type="match status" value="1"/>
</dbReference>
<feature type="compositionally biased region" description="Gly residues" evidence="2">
    <location>
        <begin position="357"/>
        <end position="384"/>
    </location>
</feature>
<dbReference type="PANTHER" id="PTHR15503">
    <property type="entry name" value="LDOC1 RELATED"/>
    <property type="match status" value="1"/>
</dbReference>
<name>A0A9P1E0J3_CUSEU</name>
<dbReference type="PANTHER" id="PTHR15503:SF45">
    <property type="entry name" value="RNA-DIRECTED DNA POLYMERASE HOMOLOG"/>
    <property type="match status" value="1"/>
</dbReference>
<reference evidence="4" key="1">
    <citation type="submission" date="2022-07" db="EMBL/GenBank/DDBJ databases">
        <authorList>
            <person name="Macas J."/>
            <person name="Novak P."/>
            <person name="Neumann P."/>
        </authorList>
    </citation>
    <scope>NUCLEOTIDE SEQUENCE</scope>
</reference>